<reference evidence="2 3" key="1">
    <citation type="submission" date="2017-09" db="EMBL/GenBank/DDBJ databases">
        <authorList>
            <person name="Ehlers B."/>
            <person name="Leendertz F.H."/>
        </authorList>
    </citation>
    <scope>NUCLEOTIDE SEQUENCE [LARGE SCALE GENOMIC DNA]</scope>
    <source>
        <strain evidence="2 3">DJ-1</strain>
    </source>
</reference>
<feature type="transmembrane region" description="Helical" evidence="1">
    <location>
        <begin position="26"/>
        <end position="51"/>
    </location>
</feature>
<dbReference type="Proteomes" id="UP000218102">
    <property type="component" value="Unassembled WGS sequence"/>
</dbReference>
<dbReference type="AlphaFoldDB" id="A0A2A3LXI2"/>
<evidence type="ECO:0000256" key="1">
    <source>
        <dbReference type="SAM" id="Phobius"/>
    </source>
</evidence>
<evidence type="ECO:0000313" key="3">
    <source>
        <dbReference type="Proteomes" id="UP000218102"/>
    </source>
</evidence>
<sequence length="98" mass="10461">MLIQYYQYTLRIDRALVMDSRSSHSLIIRVVVALVVVVMGLLATMAVGAGLVEISPKLIFKGVFLCLVGGALLLIIRAYVAAPVELDDQAAADANGSK</sequence>
<keyword evidence="1" id="KW-0472">Membrane</keyword>
<evidence type="ECO:0000313" key="2">
    <source>
        <dbReference type="EMBL" id="PBJ92519.1"/>
    </source>
</evidence>
<proteinExistence type="predicted"/>
<comment type="caution">
    <text evidence="2">The sequence shown here is derived from an EMBL/GenBank/DDBJ whole genome shotgun (WGS) entry which is preliminary data.</text>
</comment>
<protein>
    <submittedName>
        <fullName evidence="2">Uncharacterized protein</fullName>
    </submittedName>
</protein>
<organism evidence="2 3">
    <name type="scientific">Pseudomonas plecoglossicida</name>
    <dbReference type="NCBI Taxonomy" id="70775"/>
    <lineage>
        <taxon>Bacteria</taxon>
        <taxon>Pseudomonadati</taxon>
        <taxon>Pseudomonadota</taxon>
        <taxon>Gammaproteobacteria</taxon>
        <taxon>Pseudomonadales</taxon>
        <taxon>Pseudomonadaceae</taxon>
        <taxon>Pseudomonas</taxon>
    </lineage>
</organism>
<dbReference type="EMBL" id="NTME01000047">
    <property type="protein sequence ID" value="PBJ92519.1"/>
    <property type="molecule type" value="Genomic_DNA"/>
</dbReference>
<feature type="transmembrane region" description="Helical" evidence="1">
    <location>
        <begin position="58"/>
        <end position="80"/>
    </location>
</feature>
<name>A0A2A3LXI2_PSEDL</name>
<gene>
    <name evidence="2" type="ORF">CMV24_26720</name>
</gene>
<keyword evidence="1" id="KW-1133">Transmembrane helix</keyword>
<keyword evidence="1" id="KW-0812">Transmembrane</keyword>
<accession>A0A2A3LXI2</accession>